<dbReference type="Proteomes" id="UP000310066">
    <property type="component" value="Unassembled WGS sequence"/>
</dbReference>
<accession>A0A4U0URC6</accession>
<sequence length="161" mass="18101">MYGNMQPLSLNKTEAVAAVNLEVIYQDKVPPPSPAQCSKQLPAATDNPPNKPVWDCCCYHAPSPHIEATKMHPERNAKTLGRYHDDAKSTTSSNPRRGLFSRLRTSKKNQVRTKEYQEVTRSISDRLARFTNFKGSLARPEKTIASSKRCPALDEKTMAER</sequence>
<proteinExistence type="predicted"/>
<dbReference type="OrthoDB" id="3819994at2759"/>
<keyword evidence="5" id="KW-1185">Reference proteome</keyword>
<evidence type="ECO:0000313" key="5">
    <source>
        <dbReference type="Proteomes" id="UP001175353"/>
    </source>
</evidence>
<reference evidence="2" key="2">
    <citation type="submission" date="2023-06" db="EMBL/GenBank/DDBJ databases">
        <title>Black Yeasts Isolated from many extreme environments.</title>
        <authorList>
            <person name="Coleine C."/>
            <person name="Stajich J.E."/>
            <person name="Selbmann L."/>
        </authorList>
    </citation>
    <scope>NUCLEOTIDE SEQUENCE</scope>
    <source>
        <strain evidence="2">CCFEE 5200</strain>
    </source>
</reference>
<feature type="compositionally biased region" description="Basic and acidic residues" evidence="1">
    <location>
        <begin position="151"/>
        <end position="161"/>
    </location>
</feature>
<dbReference type="Proteomes" id="UP001175353">
    <property type="component" value="Unassembled WGS sequence"/>
</dbReference>
<gene>
    <name evidence="3" type="ORF">B0A54_10761</name>
    <name evidence="2" type="ORF">LTR91_017685</name>
</gene>
<dbReference type="EMBL" id="JAUJLE010000234">
    <property type="protein sequence ID" value="KAK0966177.1"/>
    <property type="molecule type" value="Genomic_DNA"/>
</dbReference>
<dbReference type="EMBL" id="NAJP01000045">
    <property type="protein sequence ID" value="TKA38470.1"/>
    <property type="molecule type" value="Genomic_DNA"/>
</dbReference>
<name>A0A4U0URC6_9PEZI</name>
<evidence type="ECO:0000313" key="2">
    <source>
        <dbReference type="EMBL" id="KAK0966177.1"/>
    </source>
</evidence>
<feature type="region of interest" description="Disordered" evidence="1">
    <location>
        <begin position="140"/>
        <end position="161"/>
    </location>
</feature>
<evidence type="ECO:0000313" key="4">
    <source>
        <dbReference type="Proteomes" id="UP000310066"/>
    </source>
</evidence>
<reference evidence="3 4" key="1">
    <citation type="submission" date="2017-03" db="EMBL/GenBank/DDBJ databases">
        <title>Genomes of endolithic fungi from Antarctica.</title>
        <authorList>
            <person name="Coleine C."/>
            <person name="Masonjones S."/>
            <person name="Stajich J.E."/>
        </authorList>
    </citation>
    <scope>NUCLEOTIDE SEQUENCE [LARGE SCALE GENOMIC DNA]</scope>
    <source>
        <strain evidence="3 4">CCFEE 5311</strain>
    </source>
</reference>
<feature type="region of interest" description="Disordered" evidence="1">
    <location>
        <begin position="81"/>
        <end position="117"/>
    </location>
</feature>
<evidence type="ECO:0000313" key="3">
    <source>
        <dbReference type="EMBL" id="TKA38470.1"/>
    </source>
</evidence>
<organism evidence="3 4">
    <name type="scientific">Friedmanniomyces endolithicus</name>
    <dbReference type="NCBI Taxonomy" id="329885"/>
    <lineage>
        <taxon>Eukaryota</taxon>
        <taxon>Fungi</taxon>
        <taxon>Dikarya</taxon>
        <taxon>Ascomycota</taxon>
        <taxon>Pezizomycotina</taxon>
        <taxon>Dothideomycetes</taxon>
        <taxon>Dothideomycetidae</taxon>
        <taxon>Mycosphaerellales</taxon>
        <taxon>Teratosphaeriaceae</taxon>
        <taxon>Friedmanniomyces</taxon>
    </lineage>
</organism>
<protein>
    <submittedName>
        <fullName evidence="3">Uncharacterized protein</fullName>
    </submittedName>
</protein>
<dbReference type="AlphaFoldDB" id="A0A4U0URC6"/>
<comment type="caution">
    <text evidence="3">The sequence shown here is derived from an EMBL/GenBank/DDBJ whole genome shotgun (WGS) entry which is preliminary data.</text>
</comment>
<feature type="region of interest" description="Disordered" evidence="1">
    <location>
        <begin position="28"/>
        <end position="47"/>
    </location>
</feature>
<evidence type="ECO:0000256" key="1">
    <source>
        <dbReference type="SAM" id="MobiDB-lite"/>
    </source>
</evidence>